<reference evidence="2" key="1">
    <citation type="submission" date="2023-07" db="EMBL/GenBank/DDBJ databases">
        <title>Two novel species in the genus Flavivirga.</title>
        <authorList>
            <person name="Kwon K."/>
        </authorList>
    </citation>
    <scope>NUCLEOTIDE SEQUENCE</scope>
    <source>
        <strain evidence="2">KACC 14157</strain>
    </source>
</reference>
<keyword evidence="3" id="KW-1185">Reference proteome</keyword>
<protein>
    <submittedName>
        <fullName evidence="2">Glycosyltransferase</fullName>
    </submittedName>
</protein>
<dbReference type="PANTHER" id="PTHR45947">
    <property type="entry name" value="SULFOQUINOVOSYL TRANSFERASE SQD2"/>
    <property type="match status" value="1"/>
</dbReference>
<dbReference type="EMBL" id="JAUOEM010000001">
    <property type="protein sequence ID" value="MDO5986396.1"/>
    <property type="molecule type" value="Genomic_DNA"/>
</dbReference>
<dbReference type="InterPro" id="IPR001296">
    <property type="entry name" value="Glyco_trans_1"/>
</dbReference>
<dbReference type="PANTHER" id="PTHR45947:SF3">
    <property type="entry name" value="SULFOQUINOVOSYL TRANSFERASE SQD2"/>
    <property type="match status" value="1"/>
</dbReference>
<dbReference type="RefSeq" id="WP_303280912.1">
    <property type="nucleotide sequence ID" value="NZ_BAABCZ010000016.1"/>
</dbReference>
<sequence length="373" mass="43200">MRFLIISHSKHKQRRDTFYGYTPYVREMNLWLKHVDEVEIVAPKINDTISNIDTAYQHNNLTFNQVSFIEFTSFKKTIISLLSLPRIIFTLFRAIKNADHIHLRCPGNIGLLGCLVQVFFPQKIKTAKYAGNWDPKSKQPISYRIQKWILSSRLLTRNIQVLVYGDWKNQTKNIKPFFTASFYNSEIELPTERHYDDKLNFVFIGSLVKGKRPLLAIKIIEKLSKESKQVSLELYGDGILKAELEHYIARKKLERIITIKGNKKKDEIKNALKSAHFLLLPSKSEGWPKAVAEAMFFGVIPITTKISCLPFMLDTEKRGILIEPVINNAVDNINTYLEDKNRLKLISESASNWSHNYTLDTFEAEIVKLLKHS</sequence>
<gene>
    <name evidence="2" type="ORF">Q4Q39_03165</name>
</gene>
<dbReference type="SUPFAM" id="SSF53756">
    <property type="entry name" value="UDP-Glycosyltransferase/glycogen phosphorylase"/>
    <property type="match status" value="1"/>
</dbReference>
<evidence type="ECO:0000313" key="2">
    <source>
        <dbReference type="EMBL" id="MDO5986396.1"/>
    </source>
</evidence>
<organism evidence="2 3">
    <name type="scientific">Flavivirga amylovorans</name>
    <dbReference type="NCBI Taxonomy" id="870486"/>
    <lineage>
        <taxon>Bacteria</taxon>
        <taxon>Pseudomonadati</taxon>
        <taxon>Bacteroidota</taxon>
        <taxon>Flavobacteriia</taxon>
        <taxon>Flavobacteriales</taxon>
        <taxon>Flavobacteriaceae</taxon>
        <taxon>Flavivirga</taxon>
    </lineage>
</organism>
<evidence type="ECO:0000313" key="3">
    <source>
        <dbReference type="Proteomes" id="UP001176891"/>
    </source>
</evidence>
<proteinExistence type="predicted"/>
<dbReference type="Pfam" id="PF00534">
    <property type="entry name" value="Glycos_transf_1"/>
    <property type="match status" value="1"/>
</dbReference>
<dbReference type="InterPro" id="IPR050194">
    <property type="entry name" value="Glycosyltransferase_grp1"/>
</dbReference>
<evidence type="ECO:0000259" key="1">
    <source>
        <dbReference type="Pfam" id="PF00534"/>
    </source>
</evidence>
<dbReference type="Proteomes" id="UP001176891">
    <property type="component" value="Unassembled WGS sequence"/>
</dbReference>
<dbReference type="Gene3D" id="3.40.50.2000">
    <property type="entry name" value="Glycogen Phosphorylase B"/>
    <property type="match status" value="2"/>
</dbReference>
<name>A0ABT8WXI4_9FLAO</name>
<accession>A0ABT8WXI4</accession>
<comment type="caution">
    <text evidence="2">The sequence shown here is derived from an EMBL/GenBank/DDBJ whole genome shotgun (WGS) entry which is preliminary data.</text>
</comment>
<feature type="domain" description="Glycosyl transferase family 1" evidence="1">
    <location>
        <begin position="191"/>
        <end position="352"/>
    </location>
</feature>
<dbReference type="CDD" id="cd03801">
    <property type="entry name" value="GT4_PimA-like"/>
    <property type="match status" value="1"/>
</dbReference>